<organism evidence="2 3">
    <name type="scientific">Eiseniibacteriota bacterium</name>
    <dbReference type="NCBI Taxonomy" id="2212470"/>
    <lineage>
        <taxon>Bacteria</taxon>
        <taxon>Candidatus Eiseniibacteriota</taxon>
    </lineage>
</organism>
<evidence type="ECO:0000256" key="1">
    <source>
        <dbReference type="SAM" id="SignalP"/>
    </source>
</evidence>
<reference evidence="2" key="1">
    <citation type="submission" date="2020-04" db="EMBL/GenBank/DDBJ databases">
        <authorList>
            <person name="Zhang T."/>
        </authorList>
    </citation>
    <scope>NUCLEOTIDE SEQUENCE</scope>
    <source>
        <strain evidence="2">HKST-UBA01</strain>
    </source>
</reference>
<feature type="signal peptide" evidence="1">
    <location>
        <begin position="1"/>
        <end position="21"/>
    </location>
</feature>
<reference evidence="2" key="2">
    <citation type="journal article" date="2021" name="Microbiome">
        <title>Successional dynamics and alternative stable states in a saline activated sludge microbial community over 9 years.</title>
        <authorList>
            <person name="Wang Y."/>
            <person name="Ye J."/>
            <person name="Ju F."/>
            <person name="Liu L."/>
            <person name="Boyd J.A."/>
            <person name="Deng Y."/>
            <person name="Parks D.H."/>
            <person name="Jiang X."/>
            <person name="Yin X."/>
            <person name="Woodcroft B.J."/>
            <person name="Tyson G.W."/>
            <person name="Hugenholtz P."/>
            <person name="Polz M.F."/>
            <person name="Zhang T."/>
        </authorList>
    </citation>
    <scope>NUCLEOTIDE SEQUENCE</scope>
    <source>
        <strain evidence="2">HKST-UBA01</strain>
    </source>
</reference>
<gene>
    <name evidence="2" type="ORF">KC729_11095</name>
</gene>
<keyword evidence="1" id="KW-0732">Signal</keyword>
<sequence>MLPALFLVLFLAASGPGTARAASQAFFDTWSDGKGEVDTYDLTEERYGEPRTGNAVMVFVAEELNRNDYVKVESEQTPQSERMFVIKLNKLYRFPTGIYDYSVMTTVFSVADSHLGHHRFQAARLVNTTQEWCGQVFQRVDLHEDGWHHELRSYFEKEADQENVVEATGTDVEDNLWVWIRELDGEVLAEGESRPLQLIPSLWELRKTHTKIAARDARISKGRREKFRTPLGEFDAIPWSWQIEDRTVAVWVEASGAHRILGWEDSQGGHARLVASVRTPYWVAHGNADLEWRTRLALPSESVLETP</sequence>
<dbReference type="EMBL" id="JAGQHR010000326">
    <property type="protein sequence ID" value="MCA9728220.1"/>
    <property type="molecule type" value="Genomic_DNA"/>
</dbReference>
<feature type="chain" id="PRO_5037246438" evidence="1">
    <location>
        <begin position="22"/>
        <end position="307"/>
    </location>
</feature>
<proteinExistence type="predicted"/>
<dbReference type="Proteomes" id="UP000697710">
    <property type="component" value="Unassembled WGS sequence"/>
</dbReference>
<accession>A0A956LYQ3</accession>
<name>A0A956LYQ3_UNCEI</name>
<evidence type="ECO:0000313" key="3">
    <source>
        <dbReference type="Proteomes" id="UP000697710"/>
    </source>
</evidence>
<comment type="caution">
    <text evidence="2">The sequence shown here is derived from an EMBL/GenBank/DDBJ whole genome shotgun (WGS) entry which is preliminary data.</text>
</comment>
<dbReference type="AlphaFoldDB" id="A0A956LYQ3"/>
<protein>
    <submittedName>
        <fullName evidence="2">Uncharacterized protein</fullName>
    </submittedName>
</protein>
<evidence type="ECO:0000313" key="2">
    <source>
        <dbReference type="EMBL" id="MCA9728220.1"/>
    </source>
</evidence>